<dbReference type="Proteomes" id="UP000265618">
    <property type="component" value="Unassembled WGS sequence"/>
</dbReference>
<evidence type="ECO:0000313" key="2">
    <source>
        <dbReference type="EMBL" id="GCA65047.1"/>
    </source>
</evidence>
<evidence type="ECO:0000313" key="3">
    <source>
        <dbReference type="Proteomes" id="UP000265618"/>
    </source>
</evidence>
<reference evidence="2 3" key="1">
    <citation type="journal article" date="2018" name="PLoS ONE">
        <title>The draft genome of Kipferlia bialata reveals reductive genome evolution in fornicate parasites.</title>
        <authorList>
            <person name="Tanifuji G."/>
            <person name="Takabayashi S."/>
            <person name="Kume K."/>
            <person name="Takagi M."/>
            <person name="Nakayama T."/>
            <person name="Kamikawa R."/>
            <person name="Inagaki Y."/>
            <person name="Hashimoto T."/>
        </authorList>
    </citation>
    <scope>NUCLEOTIDE SEQUENCE [LARGE SCALE GENOMIC DNA]</scope>
    <source>
        <strain evidence="2">NY0173</strain>
    </source>
</reference>
<proteinExistence type="predicted"/>
<feature type="region of interest" description="Disordered" evidence="1">
    <location>
        <begin position="1"/>
        <end position="25"/>
    </location>
</feature>
<sequence>IAQTEVPERERNADIDLMDALAKQE</sequence>
<gene>
    <name evidence="2" type="ORF">KIPB_016109</name>
</gene>
<protein>
    <submittedName>
        <fullName evidence="2">Uncharacterized protein</fullName>
    </submittedName>
</protein>
<feature type="compositionally biased region" description="Basic and acidic residues" evidence="1">
    <location>
        <begin position="1"/>
        <end position="14"/>
    </location>
</feature>
<dbReference type="EMBL" id="BDIP01009561">
    <property type="protein sequence ID" value="GCA65047.1"/>
    <property type="molecule type" value="Genomic_DNA"/>
</dbReference>
<accession>A0A391NVH9</accession>
<name>A0A391NVH9_9EUKA</name>
<evidence type="ECO:0000256" key="1">
    <source>
        <dbReference type="SAM" id="MobiDB-lite"/>
    </source>
</evidence>
<dbReference type="AlphaFoldDB" id="A0A391NVH9"/>
<comment type="caution">
    <text evidence="2">The sequence shown here is derived from an EMBL/GenBank/DDBJ whole genome shotgun (WGS) entry which is preliminary data.</text>
</comment>
<feature type="non-terminal residue" evidence="2">
    <location>
        <position position="1"/>
    </location>
</feature>
<organism evidence="2 3">
    <name type="scientific">Kipferlia bialata</name>
    <dbReference type="NCBI Taxonomy" id="797122"/>
    <lineage>
        <taxon>Eukaryota</taxon>
        <taxon>Metamonada</taxon>
        <taxon>Carpediemonas-like organisms</taxon>
        <taxon>Kipferlia</taxon>
    </lineage>
</organism>
<keyword evidence="3" id="KW-1185">Reference proteome</keyword>